<keyword evidence="3" id="KW-1185">Reference proteome</keyword>
<evidence type="ECO:0000313" key="3">
    <source>
        <dbReference type="Proteomes" id="UP000091820"/>
    </source>
</evidence>
<protein>
    <submittedName>
        <fullName evidence="2">Uncharacterized protein</fullName>
    </submittedName>
</protein>
<organism evidence="2 3">
    <name type="scientific">Glossina brevipalpis</name>
    <dbReference type="NCBI Taxonomy" id="37001"/>
    <lineage>
        <taxon>Eukaryota</taxon>
        <taxon>Metazoa</taxon>
        <taxon>Ecdysozoa</taxon>
        <taxon>Arthropoda</taxon>
        <taxon>Hexapoda</taxon>
        <taxon>Insecta</taxon>
        <taxon>Pterygota</taxon>
        <taxon>Neoptera</taxon>
        <taxon>Endopterygota</taxon>
        <taxon>Diptera</taxon>
        <taxon>Brachycera</taxon>
        <taxon>Muscomorpha</taxon>
        <taxon>Hippoboscoidea</taxon>
        <taxon>Glossinidae</taxon>
        <taxon>Glossina</taxon>
    </lineage>
</organism>
<dbReference type="EnsemblMetazoa" id="GBRI039520-RA">
    <property type="protein sequence ID" value="GBRI039520-PA"/>
    <property type="gene ID" value="GBRI039520"/>
</dbReference>
<dbReference type="VEuPathDB" id="VectorBase:GBRI039520"/>
<reference evidence="2" key="2">
    <citation type="submission" date="2020-05" db="UniProtKB">
        <authorList>
            <consortium name="EnsemblMetazoa"/>
        </authorList>
    </citation>
    <scope>IDENTIFICATION</scope>
    <source>
        <strain evidence="2">IAEA</strain>
    </source>
</reference>
<name>A0A1A9X0B0_9MUSC</name>
<evidence type="ECO:0000313" key="2">
    <source>
        <dbReference type="EnsemblMetazoa" id="GBRI039520-PA"/>
    </source>
</evidence>
<accession>A0A1A9X0B0</accession>
<proteinExistence type="predicted"/>
<keyword evidence="1" id="KW-1133">Transmembrane helix</keyword>
<sequence>MIRKDRKVACYNDTIAEFSNEKNQNLIHFNEYLLTQTKSAVTSRVQLPNDKLANDKSTKCSHLITESHINQVHLFTYELASNGYNATDRLYTRCSRRLWLPFLLLLFITLYYINTKWQNDVTADANDIELNERTLAELTLMVGPCSFGHIAHSVAAKETANDSSEDNGLMRKVGLLK</sequence>
<keyword evidence="1" id="KW-0472">Membrane</keyword>
<dbReference type="AlphaFoldDB" id="A0A1A9X0B0"/>
<reference evidence="3" key="1">
    <citation type="submission" date="2014-03" db="EMBL/GenBank/DDBJ databases">
        <authorList>
            <person name="Aksoy S."/>
            <person name="Warren W."/>
            <person name="Wilson R.K."/>
        </authorList>
    </citation>
    <scope>NUCLEOTIDE SEQUENCE [LARGE SCALE GENOMIC DNA]</scope>
    <source>
        <strain evidence="3">IAEA</strain>
    </source>
</reference>
<evidence type="ECO:0000256" key="1">
    <source>
        <dbReference type="SAM" id="Phobius"/>
    </source>
</evidence>
<dbReference type="Proteomes" id="UP000091820">
    <property type="component" value="Unassembled WGS sequence"/>
</dbReference>
<feature type="transmembrane region" description="Helical" evidence="1">
    <location>
        <begin position="98"/>
        <end position="114"/>
    </location>
</feature>
<keyword evidence="1" id="KW-0812">Transmembrane</keyword>